<dbReference type="EMBL" id="JANBVB010000015">
    <property type="protein sequence ID" value="KAJ2899912.1"/>
    <property type="molecule type" value="Genomic_DNA"/>
</dbReference>
<keyword evidence="2" id="KW-1185">Reference proteome</keyword>
<proteinExistence type="predicted"/>
<sequence>MSSISSNSNSYCDNSILSSDNGGDDEQNAKEEELRDRRLVKSADAVATTTTTTRAHDPAKPPASLPNINLGHYPGLKARRAYADLYADSYSDSDISEQDEAEACVNPDQSPAEAVVMRFERSTTKLPALRVGAARLGEMVYAHHRRAAAAEAEAAAAIAERKAMDDVMAPLDNVDGDGDEHNGVDMQGAADGLQRKDTAARVRRKGTQRSRHVGEAAEKDAHEQNNMPLPKRLIRAMSKRKPRAKSNNNDQEDDDDDYDYEFDERAASDSESQRTFPRHLHFDLQTPIDIQEGEEFNGLLAPGAYADEKQRAKADGGKLQRLVLALRGDHKEREAKLFRPTVFDPAAGKPGGEASAYIEDNSAMATMSKFPFCCCAARYCVAIGFVTVLVVAILGFFAWPRVPSISISSLSALAPATVTYDEANSLFGLNMPLRINYEIHSGNFYPLKITQVHVTGFDGVTGNKIIDTTLARIRVAPLRLQFYSESTTIHYLTSDMSDPALTDLFGKCAPRSATSVSKDIEGRPGALTIRFQLKVNVSNLGWLKQPIVTLNQNVECPE</sequence>
<comment type="caution">
    <text evidence="1">The sequence shown here is derived from an EMBL/GenBank/DDBJ whole genome shotgun (WGS) entry which is preliminary data.</text>
</comment>
<protein>
    <submittedName>
        <fullName evidence="1">Uncharacterized protein</fullName>
    </submittedName>
</protein>
<evidence type="ECO:0000313" key="1">
    <source>
        <dbReference type="EMBL" id="KAJ2899912.1"/>
    </source>
</evidence>
<name>A0ACC1M9A9_9FUNG</name>
<reference evidence="1" key="1">
    <citation type="submission" date="2022-07" db="EMBL/GenBank/DDBJ databases">
        <title>Phylogenomic reconstructions and comparative analyses of Kickxellomycotina fungi.</title>
        <authorList>
            <person name="Reynolds N.K."/>
            <person name="Stajich J.E."/>
            <person name="Barry K."/>
            <person name="Grigoriev I.V."/>
            <person name="Crous P."/>
            <person name="Smith M.E."/>
        </authorList>
    </citation>
    <scope>NUCLEOTIDE SEQUENCE</scope>
    <source>
        <strain evidence="1">CBS 190363</strain>
    </source>
</reference>
<gene>
    <name evidence="1" type="ORF">IWW38_000790</name>
</gene>
<organism evidence="1 2">
    <name type="scientific">Coemansia aciculifera</name>
    <dbReference type="NCBI Taxonomy" id="417176"/>
    <lineage>
        <taxon>Eukaryota</taxon>
        <taxon>Fungi</taxon>
        <taxon>Fungi incertae sedis</taxon>
        <taxon>Zoopagomycota</taxon>
        <taxon>Kickxellomycotina</taxon>
        <taxon>Kickxellomycetes</taxon>
        <taxon>Kickxellales</taxon>
        <taxon>Kickxellaceae</taxon>
        <taxon>Coemansia</taxon>
    </lineage>
</organism>
<accession>A0ACC1M9A9</accession>
<dbReference type="Proteomes" id="UP001139981">
    <property type="component" value="Unassembled WGS sequence"/>
</dbReference>
<evidence type="ECO:0000313" key="2">
    <source>
        <dbReference type="Proteomes" id="UP001139981"/>
    </source>
</evidence>